<reference evidence="2" key="1">
    <citation type="submission" date="2012-05" db="EMBL/GenBank/DDBJ databases">
        <authorList>
            <person name="Krishnakumar V."/>
            <person name="Cheung F."/>
            <person name="Xiao Y."/>
            <person name="Chan A."/>
            <person name="Moskal W.A."/>
            <person name="Town C.D."/>
        </authorList>
    </citation>
    <scope>NUCLEOTIDE SEQUENCE</scope>
</reference>
<evidence type="ECO:0000313" key="2">
    <source>
        <dbReference type="EMBL" id="AFK34758.1"/>
    </source>
</evidence>
<proteinExistence type="evidence at transcript level"/>
<dbReference type="AlphaFoldDB" id="I3S3B6"/>
<feature type="transmembrane region" description="Helical" evidence="1">
    <location>
        <begin position="101"/>
        <end position="120"/>
    </location>
</feature>
<organism evidence="2">
    <name type="scientific">Lotus japonicus</name>
    <name type="common">Lotus corniculatus var. japonicus</name>
    <dbReference type="NCBI Taxonomy" id="34305"/>
    <lineage>
        <taxon>Eukaryota</taxon>
        <taxon>Viridiplantae</taxon>
        <taxon>Streptophyta</taxon>
        <taxon>Embryophyta</taxon>
        <taxon>Tracheophyta</taxon>
        <taxon>Spermatophyta</taxon>
        <taxon>Magnoliopsida</taxon>
        <taxon>eudicotyledons</taxon>
        <taxon>Gunneridae</taxon>
        <taxon>Pentapetalae</taxon>
        <taxon>rosids</taxon>
        <taxon>fabids</taxon>
        <taxon>Fabales</taxon>
        <taxon>Fabaceae</taxon>
        <taxon>Papilionoideae</taxon>
        <taxon>50 kb inversion clade</taxon>
        <taxon>NPAAA clade</taxon>
        <taxon>Hologalegina</taxon>
        <taxon>robinioid clade</taxon>
        <taxon>Loteae</taxon>
        <taxon>Lotus</taxon>
    </lineage>
</organism>
<sequence>MGRDVGSSEKAVFGFISRFLASPSFLSFSFIGVGELAKAMVTFQPRRFLSFLLVLMSFFPKNAGSGGGQETVLTIGVCALLDSPLCFFFGFFWFYSISFGFVGFVLSSMAFLGSVVRWVFGVKAYLYEFLKSYHL</sequence>
<keyword evidence="1" id="KW-0812">Transmembrane</keyword>
<accession>I3S3B6</accession>
<name>I3S3B6_LOTJA</name>
<protein>
    <recommendedName>
        <fullName evidence="3">Transmembrane protein</fullName>
    </recommendedName>
</protein>
<evidence type="ECO:0000256" key="1">
    <source>
        <dbReference type="SAM" id="Phobius"/>
    </source>
</evidence>
<keyword evidence="1" id="KW-0472">Membrane</keyword>
<keyword evidence="1" id="KW-1133">Transmembrane helix</keyword>
<feature type="transmembrane region" description="Helical" evidence="1">
    <location>
        <begin position="12"/>
        <end position="31"/>
    </location>
</feature>
<dbReference type="EMBL" id="BT134963">
    <property type="protein sequence ID" value="AFK34758.1"/>
    <property type="molecule type" value="mRNA"/>
</dbReference>
<feature type="transmembrane region" description="Helical" evidence="1">
    <location>
        <begin position="72"/>
        <end position="95"/>
    </location>
</feature>
<evidence type="ECO:0008006" key="3">
    <source>
        <dbReference type="Google" id="ProtNLM"/>
    </source>
</evidence>